<dbReference type="CDD" id="cd05399">
    <property type="entry name" value="NT_Rel-Spo_like"/>
    <property type="match status" value="1"/>
</dbReference>
<dbReference type="EMBL" id="SOQZ01000004">
    <property type="protein sequence ID" value="TDY11545.1"/>
    <property type="molecule type" value="Genomic_DNA"/>
</dbReference>
<evidence type="ECO:0000313" key="4">
    <source>
        <dbReference type="Proteomes" id="UP000294930"/>
    </source>
</evidence>
<dbReference type="SMART" id="SM00954">
    <property type="entry name" value="RelA_SpoT"/>
    <property type="match status" value="1"/>
</dbReference>
<dbReference type="SUPFAM" id="SSF109604">
    <property type="entry name" value="HD-domain/PDEase-like"/>
    <property type="match status" value="1"/>
</dbReference>
<feature type="domain" description="TGS" evidence="2">
    <location>
        <begin position="402"/>
        <end position="463"/>
    </location>
</feature>
<evidence type="ECO:0000256" key="1">
    <source>
        <dbReference type="RuleBase" id="RU003847"/>
    </source>
</evidence>
<sequence length="736" mass="83777">MTEVEIEKENAAIAKAYKELLKVSYQTLTNDDKKLIRHAFDVAVDAHKDQRRKSGEAYIFHPIAVAKIVASEIGLDAISIAAALLHDVVEDNEDYTKNDIEQLFGETVARIVDGLTKISSLSKETDVSTQAENFRKMLLTLNDDIRVIIIKIADRLHNMQTMDAMRRDKQEKIASETLYIYAPLAHRIGLYNIKTELEDLGLKYTEPEVYQDIHDKIKESKEEQDKYIETFSKTIKDALDAEGLNYDIKGRPKSIYSIRRKMIKQGVTFDEVYDKFAVRIIYKSDVANEKFLAWKIYSIVTDHFTPNPTRLRDWISSPKSTGYEALHITVMGPKGRWVEVQIRSERMNEIAEKGYAAHYKYKQGNTEDALDTWINKLQEALETNETNAVDFVEQFKLNLYSKEIYVFSPKGDLKSLPKGATPLDFAFSIHTEIGMKTRGAKVNGKLVPLSQELQSGDQVEILTSENAKPNSNWLDYATTARARSKIKGSLKDEKKTIAEDGKEILKRKLKQLKINLDEKAVNDMVVYFKLKTSLDLFYRVGIGTIDNSMLKDFASSRSNALVSFIKNKISRRQNISKEEIEKDEITSKYDLLVFGKEEEKLDYKLANCCNPIPGDPVFGFLTINEGIKIHKKNCPNALSLQSNYAYRIIQAKWIDSSQQEFSAQIKLSGIDNLGLVNNITKIISSNMHVNMKSISFQSDDGVFTGKINVVVKNNSMLKKLMDNLKKINGIDKVTRV</sequence>
<dbReference type="Pfam" id="PF04607">
    <property type="entry name" value="RelA_SpoT"/>
    <property type="match status" value="1"/>
</dbReference>
<evidence type="ECO:0000259" key="2">
    <source>
        <dbReference type="PROSITE" id="PS51880"/>
    </source>
</evidence>
<dbReference type="RefSeq" id="WP_129760440.1">
    <property type="nucleotide sequence ID" value="NZ_SOQZ01000004.1"/>
</dbReference>
<dbReference type="Pfam" id="PF13291">
    <property type="entry name" value="ACT_4"/>
    <property type="match status" value="1"/>
</dbReference>
<evidence type="ECO:0000313" key="3">
    <source>
        <dbReference type="EMBL" id="TDY11545.1"/>
    </source>
</evidence>
<dbReference type="InterPro" id="IPR002912">
    <property type="entry name" value="ACT_dom"/>
</dbReference>
<dbReference type="InterPro" id="IPR045865">
    <property type="entry name" value="ACT-like_dom_sf"/>
</dbReference>
<dbReference type="Pfam" id="PF02824">
    <property type="entry name" value="TGS"/>
    <property type="match status" value="1"/>
</dbReference>
<comment type="similarity">
    <text evidence="1">Belongs to the relA/spoT family.</text>
</comment>
<protein>
    <submittedName>
        <fullName evidence="3">GTP pyrophosphokinase</fullName>
    </submittedName>
</protein>
<dbReference type="CDD" id="cd01668">
    <property type="entry name" value="TGS_RSH"/>
    <property type="match status" value="1"/>
</dbReference>
<dbReference type="Pfam" id="PF13328">
    <property type="entry name" value="HD_4"/>
    <property type="match status" value="1"/>
</dbReference>
<accession>A0ABY2G606</accession>
<dbReference type="CDD" id="cd00077">
    <property type="entry name" value="HDc"/>
    <property type="match status" value="1"/>
</dbReference>
<dbReference type="InterPro" id="IPR004095">
    <property type="entry name" value="TGS"/>
</dbReference>
<gene>
    <name evidence="3" type="ORF">A8975_2184</name>
</gene>
<dbReference type="SUPFAM" id="SSF81301">
    <property type="entry name" value="Nucleotidyltransferase"/>
    <property type="match status" value="1"/>
</dbReference>
<comment type="caution">
    <text evidence="3">The sequence shown here is derived from an EMBL/GenBank/DDBJ whole genome shotgun (WGS) entry which is preliminary data.</text>
</comment>
<dbReference type="InterPro" id="IPR033655">
    <property type="entry name" value="TGS_RelA/SpoT"/>
</dbReference>
<dbReference type="SUPFAM" id="SSF55021">
    <property type="entry name" value="ACT-like"/>
    <property type="match status" value="1"/>
</dbReference>
<name>A0ABY2G606_9FLAO</name>
<dbReference type="Gene3D" id="1.10.3210.10">
    <property type="entry name" value="Hypothetical protein af1432"/>
    <property type="match status" value="1"/>
</dbReference>
<dbReference type="Proteomes" id="UP000294930">
    <property type="component" value="Unassembled WGS sequence"/>
</dbReference>
<keyword evidence="4" id="KW-1185">Reference proteome</keyword>
<dbReference type="PROSITE" id="PS51880">
    <property type="entry name" value="TGS"/>
    <property type="match status" value="1"/>
</dbReference>
<dbReference type="Pfam" id="PF19296">
    <property type="entry name" value="RelA_AH_RIS"/>
    <property type="match status" value="1"/>
</dbReference>
<dbReference type="InterPro" id="IPR007685">
    <property type="entry name" value="RelA_SpoT"/>
</dbReference>
<dbReference type="Gene3D" id="3.30.70.260">
    <property type="match status" value="1"/>
</dbReference>
<dbReference type="InterPro" id="IPR004811">
    <property type="entry name" value="RelA/Spo_fam"/>
</dbReference>
<dbReference type="NCBIfam" id="TIGR00691">
    <property type="entry name" value="spoT_relA"/>
    <property type="match status" value="1"/>
</dbReference>
<dbReference type="InterPro" id="IPR045600">
    <property type="entry name" value="RelA/SpoT_AH_RIS"/>
</dbReference>
<dbReference type="InterPro" id="IPR012675">
    <property type="entry name" value="Beta-grasp_dom_sf"/>
</dbReference>
<dbReference type="InterPro" id="IPR003607">
    <property type="entry name" value="HD/PDEase_dom"/>
</dbReference>
<dbReference type="Gene3D" id="3.30.460.10">
    <property type="entry name" value="Beta Polymerase, domain 2"/>
    <property type="match status" value="1"/>
</dbReference>
<dbReference type="PANTHER" id="PTHR21262">
    <property type="entry name" value="GUANOSINE-3',5'-BIS DIPHOSPHATE 3'-PYROPHOSPHOHYDROLASE"/>
    <property type="match status" value="1"/>
</dbReference>
<dbReference type="InterPro" id="IPR043519">
    <property type="entry name" value="NT_sf"/>
</dbReference>
<dbReference type="Gene3D" id="3.10.20.30">
    <property type="match status" value="1"/>
</dbReference>
<dbReference type="InterPro" id="IPR012676">
    <property type="entry name" value="TGS-like"/>
</dbReference>
<dbReference type="SMART" id="SM00471">
    <property type="entry name" value="HDc"/>
    <property type="match status" value="1"/>
</dbReference>
<reference evidence="3 4" key="1">
    <citation type="submission" date="2019-03" db="EMBL/GenBank/DDBJ databases">
        <title>Genomic Encyclopedia of Type Strains, Phase III (KMG-III): the genomes of soil and plant-associated and newly described type strains.</title>
        <authorList>
            <person name="Whitman W."/>
        </authorList>
    </citation>
    <scope>NUCLEOTIDE SEQUENCE [LARGE SCALE GENOMIC DNA]</scope>
    <source>
        <strain evidence="3 4">CGMCC 1.10957</strain>
    </source>
</reference>
<organism evidence="3 4">
    <name type="scientific">Meridianimaribacter flavus</name>
    <dbReference type="NCBI Taxonomy" id="571115"/>
    <lineage>
        <taxon>Bacteria</taxon>
        <taxon>Pseudomonadati</taxon>
        <taxon>Bacteroidota</taxon>
        <taxon>Flavobacteriia</taxon>
        <taxon>Flavobacteriales</taxon>
        <taxon>Flavobacteriaceae</taxon>
        <taxon>Meridianimaribacter</taxon>
    </lineage>
</organism>
<proteinExistence type="inferred from homology"/>
<dbReference type="PANTHER" id="PTHR21262:SF31">
    <property type="entry name" value="GTP PYROPHOSPHOKINASE"/>
    <property type="match status" value="1"/>
</dbReference>
<dbReference type="SUPFAM" id="SSF81271">
    <property type="entry name" value="TGS-like"/>
    <property type="match status" value="1"/>
</dbReference>
<comment type="function">
    <text evidence="1">In eubacteria ppGpp (guanosine 3'-diphosphate 5'-diphosphate) is a mediator of the stringent response that coordinates a variety of cellular activities in response to changes in nutritional abundance.</text>
</comment>